<dbReference type="AlphaFoldDB" id="A0AA39SC46"/>
<dbReference type="Proteomes" id="UP001168877">
    <property type="component" value="Unassembled WGS sequence"/>
</dbReference>
<sequence length="67" mass="7620">MIARIMKQNEQLHNRIAMEDAIDSEAFTRSHTYDDVGDQVVVEGRIASPDPKATLHHMPLGKGYWKV</sequence>
<name>A0AA39SC46_ACESA</name>
<comment type="caution">
    <text evidence="1">The sequence shown here is derived from an EMBL/GenBank/DDBJ whole genome shotgun (WGS) entry which is preliminary data.</text>
</comment>
<proteinExistence type="predicted"/>
<gene>
    <name evidence="1" type="ORF">LWI29_012742</name>
</gene>
<evidence type="ECO:0000313" key="1">
    <source>
        <dbReference type="EMBL" id="KAK0586815.1"/>
    </source>
</evidence>
<evidence type="ECO:0000313" key="2">
    <source>
        <dbReference type="Proteomes" id="UP001168877"/>
    </source>
</evidence>
<reference evidence="1" key="1">
    <citation type="journal article" date="2022" name="Plant J.">
        <title>Strategies of tolerance reflected in two North American maple genomes.</title>
        <authorList>
            <person name="McEvoy S.L."/>
            <person name="Sezen U.U."/>
            <person name="Trouern-Trend A."/>
            <person name="McMahon S.M."/>
            <person name="Schaberg P.G."/>
            <person name="Yang J."/>
            <person name="Wegrzyn J.L."/>
            <person name="Swenson N.G."/>
        </authorList>
    </citation>
    <scope>NUCLEOTIDE SEQUENCE</scope>
    <source>
        <strain evidence="1">NS2018</strain>
    </source>
</reference>
<keyword evidence="2" id="KW-1185">Reference proteome</keyword>
<accession>A0AA39SC46</accession>
<organism evidence="1 2">
    <name type="scientific">Acer saccharum</name>
    <name type="common">Sugar maple</name>
    <dbReference type="NCBI Taxonomy" id="4024"/>
    <lineage>
        <taxon>Eukaryota</taxon>
        <taxon>Viridiplantae</taxon>
        <taxon>Streptophyta</taxon>
        <taxon>Embryophyta</taxon>
        <taxon>Tracheophyta</taxon>
        <taxon>Spermatophyta</taxon>
        <taxon>Magnoliopsida</taxon>
        <taxon>eudicotyledons</taxon>
        <taxon>Gunneridae</taxon>
        <taxon>Pentapetalae</taxon>
        <taxon>rosids</taxon>
        <taxon>malvids</taxon>
        <taxon>Sapindales</taxon>
        <taxon>Sapindaceae</taxon>
        <taxon>Hippocastanoideae</taxon>
        <taxon>Acereae</taxon>
        <taxon>Acer</taxon>
    </lineage>
</organism>
<dbReference type="EMBL" id="JAUESC010000382">
    <property type="protein sequence ID" value="KAK0586815.1"/>
    <property type="molecule type" value="Genomic_DNA"/>
</dbReference>
<protein>
    <submittedName>
        <fullName evidence="1">Uncharacterized protein</fullName>
    </submittedName>
</protein>
<reference evidence="1" key="2">
    <citation type="submission" date="2023-06" db="EMBL/GenBank/DDBJ databases">
        <authorList>
            <person name="Swenson N.G."/>
            <person name="Wegrzyn J.L."/>
            <person name="Mcevoy S.L."/>
        </authorList>
    </citation>
    <scope>NUCLEOTIDE SEQUENCE</scope>
    <source>
        <strain evidence="1">NS2018</strain>
        <tissue evidence="1">Leaf</tissue>
    </source>
</reference>